<name>J9CKL4_9ZZZZ</name>
<reference evidence="1" key="1">
    <citation type="journal article" date="2012" name="PLoS ONE">
        <title>Gene sets for utilization of primary and secondary nutrition supplies in the distal gut of endangered iberian lynx.</title>
        <authorList>
            <person name="Alcaide M."/>
            <person name="Messina E."/>
            <person name="Richter M."/>
            <person name="Bargiela R."/>
            <person name="Peplies J."/>
            <person name="Huws S.A."/>
            <person name="Newbold C.J."/>
            <person name="Golyshin P.N."/>
            <person name="Simon M.A."/>
            <person name="Lopez G."/>
            <person name="Yakimov M.M."/>
            <person name="Ferrer M."/>
        </authorList>
    </citation>
    <scope>NUCLEOTIDE SEQUENCE</scope>
</reference>
<comment type="caution">
    <text evidence="1">The sequence shown here is derived from an EMBL/GenBank/DDBJ whole genome shotgun (WGS) entry which is preliminary data.</text>
</comment>
<sequence length="787" mass="89764">MFSTHTYHPDDHLSLSFSTVDTPFLNNERNLSVFLSDELNLSVPYLLYESSEHTFTLGNKLGQAASLVLAPEGWSLTGRQAWKKETYCWEGRVLTGWHIPADYNKEFGLKKAGDTIRFQPHSTLYWTEVQAQPLSVAGIEEPLFHLNGNTTYVLCSDEDAGARTASLAQVEFKNEADEEWSDTPSYGRVMVRAKDSRATWVDPACLINIGGGLTLEVVDTDASSCTLHVSWEHGTVSTEEGAQKADNVWLVLKKDLTDNRIHFTLTPHEESRHAFTLTLKAPFKGFRLLDEEGRTVDNGALIPCVDVDKYRYEMVGQSLRSYTIAGRRRELRWTNGQLHMFENKELIRPIAYTGCLTELFDSRDILQELLSQTSQNKQFAEIRVTFTTSSDERWSIIIKDMPYRMRQEENRLIVFTDNKKPLRFNEPLKLLRLDNPGCPALRLYHDAAQGYVLPEEIRSWGPVLATGISGGRVRPTIVSLGSALSGEGWTIRKERMMNDLAQSLAASTLGDELWTRILAWYHREQDEEIPMNAVLDMCCVVQQADALICLAFQLYVQCETEEEREELTQQMKAFSQSMAFSWYWLQPKLNRMMLIIHQHLGDMNSPFLKASYSSWARQKGAEGLKYLEALDDEEAYGEYFGECMFEVMDAFSNWMRSLCFVSLTGREADEMNEILRSLAEGILETPDRLNRLEDQSEEFMDYNRDAIDSATKAFFAQYGERHQAGGERHQAGGDSWMTARANVVCAHLQGKTDLLMQTEKVRSSILFCNQTYPDNFILALNNRLADK</sequence>
<dbReference type="AlphaFoldDB" id="J9CKL4"/>
<protein>
    <submittedName>
        <fullName evidence="1">Uncharacterized protein</fullName>
    </submittedName>
</protein>
<dbReference type="EMBL" id="AMCI01003316">
    <property type="protein sequence ID" value="EJX00591.1"/>
    <property type="molecule type" value="Genomic_DNA"/>
</dbReference>
<proteinExistence type="predicted"/>
<evidence type="ECO:0000313" key="1">
    <source>
        <dbReference type="EMBL" id="EJX00591.1"/>
    </source>
</evidence>
<gene>
    <name evidence="1" type="ORF">EVA_11309</name>
</gene>
<accession>J9CKL4</accession>
<organism evidence="1">
    <name type="scientific">gut metagenome</name>
    <dbReference type="NCBI Taxonomy" id="749906"/>
    <lineage>
        <taxon>unclassified sequences</taxon>
        <taxon>metagenomes</taxon>
        <taxon>organismal metagenomes</taxon>
    </lineage>
</organism>